<feature type="coiled-coil region" evidence="2">
    <location>
        <begin position="155"/>
        <end position="207"/>
    </location>
</feature>
<evidence type="ECO:0000256" key="2">
    <source>
        <dbReference type="SAM" id="Coils"/>
    </source>
</evidence>
<keyword evidence="2" id="KW-0175">Coiled coil</keyword>
<feature type="compositionally biased region" description="Basic and acidic residues" evidence="3">
    <location>
        <begin position="457"/>
        <end position="468"/>
    </location>
</feature>
<evidence type="ECO:0000256" key="3">
    <source>
        <dbReference type="SAM" id="MobiDB-lite"/>
    </source>
</evidence>
<dbReference type="EMBL" id="LJIJ01001119">
    <property type="protein sequence ID" value="ODM92915.1"/>
    <property type="molecule type" value="Genomic_DNA"/>
</dbReference>
<feature type="coiled-coil region" evidence="2">
    <location>
        <begin position="236"/>
        <end position="330"/>
    </location>
</feature>
<dbReference type="GO" id="GO:0019905">
    <property type="term" value="F:syntaxin binding"/>
    <property type="evidence" value="ECO:0007669"/>
    <property type="project" value="InterPro"/>
</dbReference>
<feature type="compositionally biased region" description="Basic residues" evidence="3">
    <location>
        <begin position="470"/>
        <end position="481"/>
    </location>
</feature>
<sequence>MSAASASPQPAVNPAANSNSEDAPKNMEKTLQKENKRLRGDIKQMEIKVKSMQGELKKSNQVKDRLEALCRELQKQNRYIKAESSAKITEANEKGKELAQEVQSNMGFIKNINENLASITSETMQVRKENEELAKKIGTLKAHYEEREQVMKSVIDETSSALQEAKLELGELRLKNAQEKEKLLGEMQQLSTALIQSREQMKEAKETEINLRLLLQNYDDKFNGLQKALKETNGAYEEFKSEMSRVTGRTRDLEKETLKWQNRWEESSTALKLMKENHAKLQGELTNAEQSLERMKGLCRAMQNERKELLEELKQKSDDKSRAIHNQLAELGHKCEKTLLTSSLEGPPLNLISTEAESANLNQPTAVQSPSTDTTTTSPPVVTENKEIETKIAENKPVETKSTETKPEETKPTETKPEETKSVVKPTETKSVAKPTETKPVAKPEAKPTEPTPVETKPTETKSAETKPTKAGKKDKKKGHK</sequence>
<accession>A0A1D2MJ29</accession>
<name>A0A1D2MJ29_ORCCI</name>
<organism evidence="4 5">
    <name type="scientific">Orchesella cincta</name>
    <name type="common">Springtail</name>
    <name type="synonym">Podura cincta</name>
    <dbReference type="NCBI Taxonomy" id="48709"/>
    <lineage>
        <taxon>Eukaryota</taxon>
        <taxon>Metazoa</taxon>
        <taxon>Ecdysozoa</taxon>
        <taxon>Arthropoda</taxon>
        <taxon>Hexapoda</taxon>
        <taxon>Collembola</taxon>
        <taxon>Entomobryomorpha</taxon>
        <taxon>Entomobryoidea</taxon>
        <taxon>Orchesellidae</taxon>
        <taxon>Orchesellinae</taxon>
        <taxon>Orchesella</taxon>
    </lineage>
</organism>
<dbReference type="Proteomes" id="UP000094527">
    <property type="component" value="Unassembled WGS sequence"/>
</dbReference>
<feature type="compositionally biased region" description="Basic and acidic residues" evidence="3">
    <location>
        <begin position="436"/>
        <end position="448"/>
    </location>
</feature>
<dbReference type="OMA" id="YMTKYDD"/>
<reference evidence="4 5" key="1">
    <citation type="journal article" date="2016" name="Genome Biol. Evol.">
        <title>Gene Family Evolution Reflects Adaptation to Soil Environmental Stressors in the Genome of the Collembolan Orchesella cincta.</title>
        <authorList>
            <person name="Faddeeva-Vakhrusheva A."/>
            <person name="Derks M.F."/>
            <person name="Anvar S.Y."/>
            <person name="Agamennone V."/>
            <person name="Suring W."/>
            <person name="Smit S."/>
            <person name="van Straalen N.M."/>
            <person name="Roelofs D."/>
        </authorList>
    </citation>
    <scope>NUCLEOTIDE SEQUENCE [LARGE SCALE GENOMIC DNA]</scope>
    <source>
        <tissue evidence="4">Mixed pool</tissue>
    </source>
</reference>
<feature type="compositionally biased region" description="Low complexity" evidence="3">
    <location>
        <begin position="365"/>
        <end position="383"/>
    </location>
</feature>
<dbReference type="OrthoDB" id="425555at2759"/>
<dbReference type="PANTHER" id="PTHR16127">
    <property type="entry name" value="TAXILIN"/>
    <property type="match status" value="1"/>
</dbReference>
<evidence type="ECO:0000256" key="1">
    <source>
        <dbReference type="ARBA" id="ARBA00009550"/>
    </source>
</evidence>
<feature type="region of interest" description="Disordered" evidence="3">
    <location>
        <begin position="362"/>
        <end position="481"/>
    </location>
</feature>
<feature type="compositionally biased region" description="Basic and acidic residues" evidence="3">
    <location>
        <begin position="384"/>
        <end position="422"/>
    </location>
</feature>
<comment type="similarity">
    <text evidence="1">Belongs to the taxilin family.</text>
</comment>
<dbReference type="AlphaFoldDB" id="A0A1D2MJ29"/>
<keyword evidence="5" id="KW-1185">Reference proteome</keyword>
<feature type="compositionally biased region" description="Basic and acidic residues" evidence="3">
    <location>
        <begin position="22"/>
        <end position="42"/>
    </location>
</feature>
<evidence type="ECO:0000313" key="4">
    <source>
        <dbReference type="EMBL" id="ODM92915.1"/>
    </source>
</evidence>
<dbReference type="Pfam" id="PF09728">
    <property type="entry name" value="Taxilin"/>
    <property type="match status" value="1"/>
</dbReference>
<proteinExistence type="inferred from homology"/>
<feature type="region of interest" description="Disordered" evidence="3">
    <location>
        <begin position="1"/>
        <end position="42"/>
    </location>
</feature>
<gene>
    <name evidence="4" type="ORF">Ocin01_13768</name>
</gene>
<evidence type="ECO:0000313" key="5">
    <source>
        <dbReference type="Proteomes" id="UP000094527"/>
    </source>
</evidence>
<comment type="caution">
    <text evidence="4">The sequence shown here is derived from an EMBL/GenBank/DDBJ whole genome shotgun (WGS) entry which is preliminary data.</text>
</comment>
<protein>
    <submittedName>
        <fullName evidence="4">Beta-taxilin</fullName>
    </submittedName>
</protein>
<dbReference type="STRING" id="48709.A0A1D2MJ29"/>
<feature type="compositionally biased region" description="Polar residues" evidence="3">
    <location>
        <begin position="1"/>
        <end position="21"/>
    </location>
</feature>
<dbReference type="InterPro" id="IPR026183">
    <property type="entry name" value="Taxilin_fam"/>
</dbReference>
<dbReference type="PANTHER" id="PTHR16127:SF13">
    <property type="entry name" value="GH01188P"/>
    <property type="match status" value="1"/>
</dbReference>